<dbReference type="SMART" id="SM00388">
    <property type="entry name" value="HisKA"/>
    <property type="match status" value="1"/>
</dbReference>
<dbReference type="AlphaFoldDB" id="A0A3P1SRR8"/>
<dbReference type="Pfam" id="PF02518">
    <property type="entry name" value="HATPase_c"/>
    <property type="match status" value="1"/>
</dbReference>
<organism evidence="9 10">
    <name type="scientific">Amphritea balenae</name>
    <dbReference type="NCBI Taxonomy" id="452629"/>
    <lineage>
        <taxon>Bacteria</taxon>
        <taxon>Pseudomonadati</taxon>
        <taxon>Pseudomonadota</taxon>
        <taxon>Gammaproteobacteria</taxon>
        <taxon>Oceanospirillales</taxon>
        <taxon>Oceanospirillaceae</taxon>
        <taxon>Amphritea</taxon>
    </lineage>
</organism>
<evidence type="ECO:0000256" key="4">
    <source>
        <dbReference type="ARBA" id="ARBA00022679"/>
    </source>
</evidence>
<dbReference type="InterPro" id="IPR003661">
    <property type="entry name" value="HisK_dim/P_dom"/>
</dbReference>
<dbReference type="InterPro" id="IPR036097">
    <property type="entry name" value="HisK_dim/P_sf"/>
</dbReference>
<dbReference type="Gene3D" id="3.30.565.10">
    <property type="entry name" value="Histidine kinase-like ATPase, C-terminal domain"/>
    <property type="match status" value="1"/>
</dbReference>
<dbReference type="PANTHER" id="PTHR45453:SF1">
    <property type="entry name" value="PHOSPHATE REGULON SENSOR PROTEIN PHOR"/>
    <property type="match status" value="1"/>
</dbReference>
<dbReference type="InterPro" id="IPR050351">
    <property type="entry name" value="BphY/WalK/GraS-like"/>
</dbReference>
<keyword evidence="3" id="KW-0597">Phosphoprotein</keyword>
<dbReference type="RefSeq" id="WP_124925794.1">
    <property type="nucleotide sequence ID" value="NZ_BMOH01000006.1"/>
</dbReference>
<sequence length="584" mass="65242">MKRKTLILLILIIVLPMMLLAWFGVRMQQDQQQVVAYQFKNLVDSRLQGIDQQFQNHFFALQQLFIPQAAQLQQQTAGQYQAHDIRQFIKRSAFVQQVFVISDAGERLFPPTDQSLNQQERTFVELTRKLLESPERFTMPVADPQQVSAATAKQPFDPSTESESIFSARLSAPAAQESLYSSADQTQRSLPAHGWIAWYAETGLRHIFWVQDSAGNTVGFALNSARLLSDLINLLPDSSVLPDAGISAAEIQLINNRGEINYSWGDLSAVDEQMQPQQVLPLSHPLASWRLSYFGTDPQPLTSGWIGLAALILLLTAGLSVLAYLLYRDHSRELRLAEQRVNFVNQVSHELKTPLTNVRLYTEMLEQELDEEEIVAQRYLNVIGSEAGRLSRLIENVLSFSRSKREDVSVRYQKGVVDDCVNQVVELFTPVLSARHLTMRFTGQADHLCQFDGEALEQILNNLLSNCEKYAADGKFVDIYSWQKKTPDGLYSYIRISDFGPGVSALEADKLFEPFYRGSDKLTEGVSGTGIGLGLARDLARAHQGDLVVEEHSVTDSTAGASFLLTLLTPLADVAEVNSGQADD</sequence>
<dbReference type="GO" id="GO:0016036">
    <property type="term" value="P:cellular response to phosphate starvation"/>
    <property type="evidence" value="ECO:0007669"/>
    <property type="project" value="TreeGrafter"/>
</dbReference>
<dbReference type="Pfam" id="PF00512">
    <property type="entry name" value="HisKA"/>
    <property type="match status" value="1"/>
</dbReference>
<dbReference type="GO" id="GO:0005886">
    <property type="term" value="C:plasma membrane"/>
    <property type="evidence" value="ECO:0007669"/>
    <property type="project" value="TreeGrafter"/>
</dbReference>
<dbReference type="SUPFAM" id="SSF47384">
    <property type="entry name" value="Homodimeric domain of signal transducing histidine kinase"/>
    <property type="match status" value="1"/>
</dbReference>
<dbReference type="Gene3D" id="1.10.287.130">
    <property type="match status" value="1"/>
</dbReference>
<dbReference type="EC" id="2.7.13.3" evidence="2"/>
<evidence type="ECO:0000256" key="7">
    <source>
        <dbReference type="SAM" id="Phobius"/>
    </source>
</evidence>
<comment type="caution">
    <text evidence="9">The sequence shown here is derived from an EMBL/GenBank/DDBJ whole genome shotgun (WGS) entry which is preliminary data.</text>
</comment>
<dbReference type="OrthoDB" id="9804645at2"/>
<dbReference type="PANTHER" id="PTHR45453">
    <property type="entry name" value="PHOSPHATE REGULON SENSOR PROTEIN PHOR"/>
    <property type="match status" value="1"/>
</dbReference>
<dbReference type="PRINTS" id="PR00344">
    <property type="entry name" value="BCTRLSENSOR"/>
</dbReference>
<dbReference type="SUPFAM" id="SSF55874">
    <property type="entry name" value="ATPase domain of HSP90 chaperone/DNA topoisomerase II/histidine kinase"/>
    <property type="match status" value="1"/>
</dbReference>
<keyword evidence="7" id="KW-1133">Transmembrane helix</keyword>
<evidence type="ECO:0000256" key="2">
    <source>
        <dbReference type="ARBA" id="ARBA00012438"/>
    </source>
</evidence>
<dbReference type="EMBL" id="RQXV01000004">
    <property type="protein sequence ID" value="RRC99604.1"/>
    <property type="molecule type" value="Genomic_DNA"/>
</dbReference>
<dbReference type="GO" id="GO:0004721">
    <property type="term" value="F:phosphoprotein phosphatase activity"/>
    <property type="evidence" value="ECO:0007669"/>
    <property type="project" value="TreeGrafter"/>
</dbReference>
<keyword evidence="4" id="KW-0808">Transferase</keyword>
<dbReference type="InterPro" id="IPR005467">
    <property type="entry name" value="His_kinase_dom"/>
</dbReference>
<keyword evidence="7" id="KW-0472">Membrane</keyword>
<keyword evidence="7" id="KW-0812">Transmembrane</keyword>
<proteinExistence type="predicted"/>
<evidence type="ECO:0000256" key="1">
    <source>
        <dbReference type="ARBA" id="ARBA00000085"/>
    </source>
</evidence>
<dbReference type="SMART" id="SM00387">
    <property type="entry name" value="HATPase_c"/>
    <property type="match status" value="1"/>
</dbReference>
<keyword evidence="6" id="KW-0902">Two-component regulatory system</keyword>
<protein>
    <recommendedName>
        <fullName evidence="2">histidine kinase</fullName>
        <ecNumber evidence="2">2.7.13.3</ecNumber>
    </recommendedName>
</protein>
<keyword evidence="10" id="KW-1185">Reference proteome</keyword>
<evidence type="ECO:0000256" key="6">
    <source>
        <dbReference type="ARBA" id="ARBA00023012"/>
    </source>
</evidence>
<name>A0A3P1SRR8_9GAMM</name>
<feature type="transmembrane region" description="Helical" evidence="7">
    <location>
        <begin position="305"/>
        <end position="327"/>
    </location>
</feature>
<evidence type="ECO:0000259" key="8">
    <source>
        <dbReference type="PROSITE" id="PS50109"/>
    </source>
</evidence>
<evidence type="ECO:0000256" key="3">
    <source>
        <dbReference type="ARBA" id="ARBA00022553"/>
    </source>
</evidence>
<dbReference type="PROSITE" id="PS50109">
    <property type="entry name" value="HIS_KIN"/>
    <property type="match status" value="1"/>
</dbReference>
<dbReference type="InterPro" id="IPR003594">
    <property type="entry name" value="HATPase_dom"/>
</dbReference>
<gene>
    <name evidence="9" type="ORF">EHS89_08860</name>
</gene>
<accession>A0A3P1SRR8</accession>
<dbReference type="CDD" id="cd00075">
    <property type="entry name" value="HATPase"/>
    <property type="match status" value="1"/>
</dbReference>
<evidence type="ECO:0000256" key="5">
    <source>
        <dbReference type="ARBA" id="ARBA00022777"/>
    </source>
</evidence>
<evidence type="ECO:0000313" key="10">
    <source>
        <dbReference type="Proteomes" id="UP000267535"/>
    </source>
</evidence>
<dbReference type="InterPro" id="IPR036890">
    <property type="entry name" value="HATPase_C_sf"/>
</dbReference>
<keyword evidence="5 9" id="KW-0418">Kinase</keyword>
<comment type="catalytic activity">
    <reaction evidence="1">
        <text>ATP + protein L-histidine = ADP + protein N-phospho-L-histidine.</text>
        <dbReference type="EC" id="2.7.13.3"/>
    </reaction>
</comment>
<dbReference type="InterPro" id="IPR004358">
    <property type="entry name" value="Sig_transdc_His_kin-like_C"/>
</dbReference>
<reference evidence="9 10" key="1">
    <citation type="submission" date="2018-11" db="EMBL/GenBank/DDBJ databases">
        <title>The draft genome sequence of Amphritea balenae JAMM 1525T.</title>
        <authorList>
            <person name="Fang Z."/>
            <person name="Zhang Y."/>
            <person name="Han X."/>
        </authorList>
    </citation>
    <scope>NUCLEOTIDE SEQUENCE [LARGE SCALE GENOMIC DNA]</scope>
    <source>
        <strain evidence="9 10">JAMM 1525</strain>
    </source>
</reference>
<dbReference type="CDD" id="cd00082">
    <property type="entry name" value="HisKA"/>
    <property type="match status" value="1"/>
</dbReference>
<dbReference type="FunFam" id="1.10.287.130:FF:000001">
    <property type="entry name" value="Two-component sensor histidine kinase"/>
    <property type="match status" value="1"/>
</dbReference>
<dbReference type="GO" id="GO:0000155">
    <property type="term" value="F:phosphorelay sensor kinase activity"/>
    <property type="evidence" value="ECO:0007669"/>
    <property type="project" value="InterPro"/>
</dbReference>
<dbReference type="Proteomes" id="UP000267535">
    <property type="component" value="Unassembled WGS sequence"/>
</dbReference>
<evidence type="ECO:0000313" key="9">
    <source>
        <dbReference type="EMBL" id="RRC99604.1"/>
    </source>
</evidence>
<feature type="domain" description="Histidine kinase" evidence="8">
    <location>
        <begin position="346"/>
        <end position="571"/>
    </location>
</feature>